<evidence type="ECO:0000313" key="4">
    <source>
        <dbReference type="Proteomes" id="UP000322553"/>
    </source>
</evidence>
<feature type="domain" description="RCK C-terminal" evidence="2">
    <location>
        <begin position="133"/>
        <end position="215"/>
    </location>
</feature>
<dbReference type="Gene3D" id="3.40.50.720">
    <property type="entry name" value="NAD(P)-binding Rossmann-like Domain"/>
    <property type="match status" value="1"/>
</dbReference>
<evidence type="ECO:0000313" key="3">
    <source>
        <dbReference type="EMBL" id="QEL10816.1"/>
    </source>
</evidence>
<keyword evidence="4" id="KW-1185">Reference proteome</keyword>
<dbReference type="OrthoDB" id="9776294at2"/>
<dbReference type="InterPro" id="IPR050721">
    <property type="entry name" value="Trk_Ktr_HKT_K-transport"/>
</dbReference>
<organism evidence="3 4">
    <name type="scientific">Kushneria phosphatilytica</name>
    <dbReference type="NCBI Taxonomy" id="657387"/>
    <lineage>
        <taxon>Bacteria</taxon>
        <taxon>Pseudomonadati</taxon>
        <taxon>Pseudomonadota</taxon>
        <taxon>Gammaproteobacteria</taxon>
        <taxon>Oceanospirillales</taxon>
        <taxon>Halomonadaceae</taxon>
        <taxon>Kushneria</taxon>
    </lineage>
</organism>
<dbReference type="InterPro" id="IPR003148">
    <property type="entry name" value="RCK_N"/>
</dbReference>
<dbReference type="InterPro" id="IPR006037">
    <property type="entry name" value="RCK_C"/>
</dbReference>
<dbReference type="SUPFAM" id="SSF116726">
    <property type="entry name" value="TrkA C-terminal domain-like"/>
    <property type="match status" value="1"/>
</dbReference>
<name>A0A1S1P0I6_9GAMM</name>
<evidence type="ECO:0000259" key="1">
    <source>
        <dbReference type="PROSITE" id="PS51201"/>
    </source>
</evidence>
<dbReference type="SUPFAM" id="SSF51735">
    <property type="entry name" value="NAD(P)-binding Rossmann-fold domains"/>
    <property type="match status" value="1"/>
</dbReference>
<dbReference type="Proteomes" id="UP000322553">
    <property type="component" value="Chromosome"/>
</dbReference>
<dbReference type="Pfam" id="PF02254">
    <property type="entry name" value="TrkA_N"/>
    <property type="match status" value="1"/>
</dbReference>
<reference evidence="3 4" key="1">
    <citation type="submission" date="2019-08" db="EMBL/GenBank/DDBJ databases">
        <title>Complete genome sequence of Kushneria sp. YCWA18, a halophilic phosphate-solubilizing bacterium isolated from Daqiao saltern in China.</title>
        <authorList>
            <person name="Du G.-X."/>
            <person name="Qu L.-Y."/>
        </authorList>
    </citation>
    <scope>NUCLEOTIDE SEQUENCE [LARGE SCALE GENOMIC DNA]</scope>
    <source>
        <strain evidence="3 4">YCWA18</strain>
    </source>
</reference>
<dbReference type="STRING" id="657387.BH688_02800"/>
<dbReference type="RefSeq" id="WP_070976928.1">
    <property type="nucleotide sequence ID" value="NZ_CP043420.1"/>
</dbReference>
<evidence type="ECO:0000259" key="2">
    <source>
        <dbReference type="PROSITE" id="PS51202"/>
    </source>
</evidence>
<feature type="domain" description="RCK N-terminal" evidence="1">
    <location>
        <begin position="1"/>
        <end position="116"/>
    </location>
</feature>
<dbReference type="GO" id="GO:0006813">
    <property type="term" value="P:potassium ion transport"/>
    <property type="evidence" value="ECO:0007669"/>
    <property type="project" value="InterPro"/>
</dbReference>
<sequence>MRQFAVIGLGYLGSTVALELYERDHEVLGVDSDETRVNSFAERLTHAVIADPVDRTALEELSLENFDAVLIDLDSLEASMMCTLHVQELKAREIWVRALSDEHYKLLDRLGVTHIVHPEHDTGMRIAQSLNYRFVIDFIHLGDEHYVIEMAATESMIEHYTNIASLTDQEGTTILAIRRDNETITHPEDNTALKEGDHLIMLGKIESLRRLSGQA</sequence>
<accession>A0A1S1P0I6</accession>
<dbReference type="InterPro" id="IPR036721">
    <property type="entry name" value="RCK_C_sf"/>
</dbReference>
<protein>
    <submittedName>
        <fullName evidence="3">TrkA family potassium uptake protein</fullName>
    </submittedName>
</protein>
<dbReference type="GO" id="GO:0008324">
    <property type="term" value="F:monoatomic cation transmembrane transporter activity"/>
    <property type="evidence" value="ECO:0007669"/>
    <property type="project" value="InterPro"/>
</dbReference>
<gene>
    <name evidence="3" type="ORF">FY550_06565</name>
</gene>
<dbReference type="Gene3D" id="3.30.70.1450">
    <property type="entry name" value="Regulator of K+ conductance, C-terminal domain"/>
    <property type="match status" value="1"/>
</dbReference>
<dbReference type="KEGG" id="kuy:FY550_06565"/>
<dbReference type="AlphaFoldDB" id="A0A1S1P0I6"/>
<dbReference type="PROSITE" id="PS51202">
    <property type="entry name" value="RCK_C"/>
    <property type="match status" value="1"/>
</dbReference>
<dbReference type="PANTHER" id="PTHR43833:SF7">
    <property type="entry name" value="KTR SYSTEM POTASSIUM UPTAKE PROTEIN C"/>
    <property type="match status" value="1"/>
</dbReference>
<dbReference type="InterPro" id="IPR036291">
    <property type="entry name" value="NAD(P)-bd_dom_sf"/>
</dbReference>
<dbReference type="PANTHER" id="PTHR43833">
    <property type="entry name" value="POTASSIUM CHANNEL PROTEIN 2-RELATED-RELATED"/>
    <property type="match status" value="1"/>
</dbReference>
<dbReference type="Pfam" id="PF02080">
    <property type="entry name" value="TrkA_C"/>
    <property type="match status" value="1"/>
</dbReference>
<dbReference type="PROSITE" id="PS51201">
    <property type="entry name" value="RCK_N"/>
    <property type="match status" value="1"/>
</dbReference>
<proteinExistence type="predicted"/>
<dbReference type="EMBL" id="CP043420">
    <property type="protein sequence ID" value="QEL10816.1"/>
    <property type="molecule type" value="Genomic_DNA"/>
</dbReference>